<keyword evidence="2" id="KW-0479">Metal-binding</keyword>
<dbReference type="Pfam" id="PF14226">
    <property type="entry name" value="DIOX_N"/>
    <property type="match status" value="1"/>
</dbReference>
<dbReference type="Gene3D" id="2.60.120.330">
    <property type="entry name" value="B-lactam Antibiotic, Isopenicillin N Synthase, Chain"/>
    <property type="match status" value="1"/>
</dbReference>
<dbReference type="Proteomes" id="UP001629113">
    <property type="component" value="Unassembled WGS sequence"/>
</dbReference>
<evidence type="ECO:0000313" key="4">
    <source>
        <dbReference type="EMBL" id="KAL3419545.1"/>
    </source>
</evidence>
<dbReference type="Pfam" id="PF03171">
    <property type="entry name" value="2OG-FeII_Oxy"/>
    <property type="match status" value="1"/>
</dbReference>
<evidence type="ECO:0000313" key="5">
    <source>
        <dbReference type="Proteomes" id="UP001629113"/>
    </source>
</evidence>
<feature type="domain" description="Fe2OG dioxygenase" evidence="3">
    <location>
        <begin position="180"/>
        <end position="282"/>
    </location>
</feature>
<sequence>MDSPAVQGASLPIIELSKLRDGDPATNSSLLAACQEVGFFYLDLRSSYSQAILQQVEDLIRTTQKVFDLPVEEKSKYVTENYGDSKIHGYRGLGLSTGPVEGKKDGFESYMISEMGLFGLDEGSMPFAGPEPIQSAKPVLTKFIGSLHETALVILSSLYKSLAMEDILPFEDCHRQNRSSATGLGLLRYLPLDCNEERVGHIAHTDAGSLSMVFSHVAGLQVLMPDDTWEFAIPRPGHTIVNVGDTLTFLSKGKLRSSLHRVVPHPDAVTRTKYTVVYLLRPELTTKFRDSEGKEWTAIGWHNRKFNLFRHAPAAEMLESSTLTGRKHYIGYWEPPADINTKGSSLVKT</sequence>
<keyword evidence="5" id="KW-1185">Reference proteome</keyword>
<gene>
    <name evidence="4" type="ORF">PVAG01_09767</name>
</gene>
<reference evidence="4 5" key="1">
    <citation type="submission" date="2024-06" db="EMBL/GenBank/DDBJ databases">
        <title>Complete genome of Phlyctema vagabunda strain 19-DSS-EL-015.</title>
        <authorList>
            <person name="Fiorenzani C."/>
        </authorList>
    </citation>
    <scope>NUCLEOTIDE SEQUENCE [LARGE SCALE GENOMIC DNA]</scope>
    <source>
        <strain evidence="4 5">19-DSS-EL-015</strain>
    </source>
</reference>
<organism evidence="4 5">
    <name type="scientific">Phlyctema vagabunda</name>
    <dbReference type="NCBI Taxonomy" id="108571"/>
    <lineage>
        <taxon>Eukaryota</taxon>
        <taxon>Fungi</taxon>
        <taxon>Dikarya</taxon>
        <taxon>Ascomycota</taxon>
        <taxon>Pezizomycotina</taxon>
        <taxon>Leotiomycetes</taxon>
        <taxon>Helotiales</taxon>
        <taxon>Dermateaceae</taxon>
        <taxon>Phlyctema</taxon>
    </lineage>
</organism>
<protein>
    <submittedName>
        <fullName evidence="4">2og-fe oxygenase family protein</fullName>
    </submittedName>
</protein>
<evidence type="ECO:0000259" key="3">
    <source>
        <dbReference type="PROSITE" id="PS51471"/>
    </source>
</evidence>
<evidence type="ECO:0000256" key="2">
    <source>
        <dbReference type="RuleBase" id="RU003682"/>
    </source>
</evidence>
<dbReference type="SUPFAM" id="SSF51197">
    <property type="entry name" value="Clavaminate synthase-like"/>
    <property type="match status" value="1"/>
</dbReference>
<dbReference type="EMBL" id="JBFCZG010000008">
    <property type="protein sequence ID" value="KAL3419545.1"/>
    <property type="molecule type" value="Genomic_DNA"/>
</dbReference>
<dbReference type="InterPro" id="IPR050231">
    <property type="entry name" value="Iron_ascorbate_oxido_reductase"/>
</dbReference>
<comment type="similarity">
    <text evidence="1 2">Belongs to the iron/ascorbate-dependent oxidoreductase family.</text>
</comment>
<evidence type="ECO:0000256" key="1">
    <source>
        <dbReference type="ARBA" id="ARBA00008056"/>
    </source>
</evidence>
<keyword evidence="2" id="KW-0408">Iron</keyword>
<dbReference type="PANTHER" id="PTHR47990">
    <property type="entry name" value="2-OXOGLUTARATE (2OG) AND FE(II)-DEPENDENT OXYGENASE SUPERFAMILY PROTEIN-RELATED"/>
    <property type="match status" value="1"/>
</dbReference>
<dbReference type="InterPro" id="IPR026992">
    <property type="entry name" value="DIOX_N"/>
</dbReference>
<accession>A0ABR4P898</accession>
<dbReference type="InterPro" id="IPR005123">
    <property type="entry name" value="Oxoglu/Fe-dep_dioxygenase_dom"/>
</dbReference>
<keyword evidence="2" id="KW-0560">Oxidoreductase</keyword>
<dbReference type="PROSITE" id="PS51471">
    <property type="entry name" value="FE2OG_OXY"/>
    <property type="match status" value="1"/>
</dbReference>
<dbReference type="InterPro" id="IPR027443">
    <property type="entry name" value="IPNS-like_sf"/>
</dbReference>
<name>A0ABR4P898_9HELO</name>
<comment type="caution">
    <text evidence="4">The sequence shown here is derived from an EMBL/GenBank/DDBJ whole genome shotgun (WGS) entry which is preliminary data.</text>
</comment>
<proteinExistence type="inferred from homology"/>
<dbReference type="InterPro" id="IPR044861">
    <property type="entry name" value="IPNS-like_FE2OG_OXY"/>
</dbReference>